<dbReference type="InterPro" id="IPR012337">
    <property type="entry name" value="RNaseH-like_sf"/>
</dbReference>
<gene>
    <name evidence="1" type="ORF">PACLA_8A003750</name>
</gene>
<dbReference type="PROSITE" id="PS50994">
    <property type="entry name" value="INTEGRASE"/>
    <property type="match status" value="1"/>
</dbReference>
<dbReference type="PANTHER" id="PTHR46791:SF5">
    <property type="entry name" value="CLR5 DOMAIN-CONTAINING PROTEIN-RELATED"/>
    <property type="match status" value="1"/>
</dbReference>
<feature type="non-terminal residue" evidence="1">
    <location>
        <position position="1"/>
    </location>
</feature>
<dbReference type="OrthoDB" id="5980235at2759"/>
<dbReference type="InterPro" id="IPR036397">
    <property type="entry name" value="RNaseH_sf"/>
</dbReference>
<dbReference type="AlphaFoldDB" id="A0A7D9LTS2"/>
<dbReference type="InterPro" id="IPR058913">
    <property type="entry name" value="Integrase_dom_put"/>
</dbReference>
<comment type="caution">
    <text evidence="1">The sequence shown here is derived from an EMBL/GenBank/DDBJ whole genome shotgun (WGS) entry which is preliminary data.</text>
</comment>
<name>A0A7D9LTS2_PARCT</name>
<dbReference type="Proteomes" id="UP001152795">
    <property type="component" value="Unassembled WGS sequence"/>
</dbReference>
<reference evidence="1" key="1">
    <citation type="submission" date="2020-04" db="EMBL/GenBank/DDBJ databases">
        <authorList>
            <person name="Alioto T."/>
            <person name="Alioto T."/>
            <person name="Gomez Garrido J."/>
        </authorList>
    </citation>
    <scope>NUCLEOTIDE SEQUENCE</scope>
    <source>
        <strain evidence="1">A484AB</strain>
    </source>
</reference>
<evidence type="ECO:0000313" key="2">
    <source>
        <dbReference type="Proteomes" id="UP001152795"/>
    </source>
</evidence>
<evidence type="ECO:0000313" key="1">
    <source>
        <dbReference type="EMBL" id="CAB4036987.1"/>
    </source>
</evidence>
<dbReference type="SUPFAM" id="SSF53098">
    <property type="entry name" value="Ribonuclease H-like"/>
    <property type="match status" value="1"/>
</dbReference>
<keyword evidence="2" id="KW-1185">Reference proteome</keyword>
<dbReference type="EMBL" id="CACRXK020022615">
    <property type="protein sequence ID" value="CAB4036987.1"/>
    <property type="molecule type" value="Genomic_DNA"/>
</dbReference>
<dbReference type="GO" id="GO:0003676">
    <property type="term" value="F:nucleic acid binding"/>
    <property type="evidence" value="ECO:0007669"/>
    <property type="project" value="InterPro"/>
</dbReference>
<dbReference type="InterPro" id="IPR001584">
    <property type="entry name" value="Integrase_cat-core"/>
</dbReference>
<organism evidence="1 2">
    <name type="scientific">Paramuricea clavata</name>
    <name type="common">Red gorgonian</name>
    <name type="synonym">Violescent sea-whip</name>
    <dbReference type="NCBI Taxonomy" id="317549"/>
    <lineage>
        <taxon>Eukaryota</taxon>
        <taxon>Metazoa</taxon>
        <taxon>Cnidaria</taxon>
        <taxon>Anthozoa</taxon>
        <taxon>Octocorallia</taxon>
        <taxon>Malacalcyonacea</taxon>
        <taxon>Plexauridae</taxon>
        <taxon>Paramuricea</taxon>
    </lineage>
</organism>
<protein>
    <submittedName>
        <fullName evidence="1">PREDICTED: uncharacterized protein LOC107336548</fullName>
    </submittedName>
</protein>
<accession>A0A7D9LTS2</accession>
<dbReference type="Gene3D" id="3.30.420.10">
    <property type="entry name" value="Ribonuclease H-like superfamily/Ribonuclease H"/>
    <property type="match status" value="1"/>
</dbReference>
<sequence>MTEAFIRLLRDTVEEIDCILTANYHENRELCLRRLEVLAEQAMRCDGVNLNIIDLLNQAKNIIRRDTARNDDYCSYQTPQEITGRRGRPKFFIAEEQLHFFQRNGFTQREMAKMLGVSLRTVENRFVEYNMTNVYRYSDIDDDSLDVHVQHIVAHFPRSGTKIIKGELISHGIRVQRRRLRDSLKRVDPVGRRLRAMDSCIQRRVYNVRSPLALWHMDGNHKLISKQYFIYCCFVDLRWRFVVHGCIDGFSRVVVYLACNTNNTSAAVLDLFKKAVVVWGLPSRVRGDMGVENRDVARFMLSHESRGPGRGSYLTGRSVHNCRIERLWRDVYQSVLSVFYDHFMHMESTGILDPDNEDHLFCLHELYKPVINDALRRFCDSWMNHKLRTAANKTPLQLFIMGMQQIGREDSVIPNEYFENLGE</sequence>
<dbReference type="PANTHER" id="PTHR46791">
    <property type="entry name" value="EXPRESSED PROTEIN"/>
    <property type="match status" value="1"/>
</dbReference>
<dbReference type="Pfam" id="PF24764">
    <property type="entry name" value="rva_4"/>
    <property type="match status" value="1"/>
</dbReference>
<proteinExistence type="predicted"/>
<dbReference type="GO" id="GO:0015074">
    <property type="term" value="P:DNA integration"/>
    <property type="evidence" value="ECO:0007669"/>
    <property type="project" value="InterPro"/>
</dbReference>